<organism evidence="11 13">
    <name type="scientific">Pandoraea fibrosis</name>
    <dbReference type="NCBI Taxonomy" id="1891094"/>
    <lineage>
        <taxon>Bacteria</taxon>
        <taxon>Pseudomonadati</taxon>
        <taxon>Pseudomonadota</taxon>
        <taxon>Betaproteobacteria</taxon>
        <taxon>Burkholderiales</taxon>
        <taxon>Burkholderiaceae</taxon>
        <taxon>Pandoraea</taxon>
    </lineage>
</organism>
<evidence type="ECO:0000256" key="4">
    <source>
        <dbReference type="ARBA" id="ARBA00022475"/>
    </source>
</evidence>
<feature type="transmembrane region" description="Helical" evidence="8">
    <location>
        <begin position="86"/>
        <end position="103"/>
    </location>
</feature>
<dbReference type="InterPro" id="IPR035906">
    <property type="entry name" value="MetI-like_sf"/>
</dbReference>
<evidence type="ECO:0000256" key="1">
    <source>
        <dbReference type="ARBA" id="ARBA00004651"/>
    </source>
</evidence>
<keyword evidence="4" id="KW-1003">Cell membrane</keyword>
<feature type="transmembrane region" description="Helical" evidence="8">
    <location>
        <begin position="51"/>
        <end position="74"/>
    </location>
</feature>
<reference evidence="10 12" key="1">
    <citation type="journal article" date="2015" name="Genome Announc.">
        <title>Genome Sequences of Two Pandoraea pnomenusa Isolates Recovered 11 Months Apart from a Cystic Fibrosis Patient.</title>
        <authorList>
            <person name="Ee R."/>
            <person name="Ambrose M."/>
            <person name="Lazenby J."/>
            <person name="Williams P."/>
            <person name="Chan K.G."/>
            <person name="Roddam L."/>
        </authorList>
    </citation>
    <scope>NUCLEOTIDE SEQUENCE [LARGE SCALE GENOMIC DNA]</scope>
    <source>
        <strain evidence="10 12">6399</strain>
    </source>
</reference>
<gene>
    <name evidence="11" type="ORF">PFI31113_02694</name>
    <name evidence="10" type="ORF">PI93_020560</name>
</gene>
<evidence type="ECO:0000259" key="9">
    <source>
        <dbReference type="PROSITE" id="PS50928"/>
    </source>
</evidence>
<dbReference type="Proteomes" id="UP000382577">
    <property type="component" value="Unassembled WGS sequence"/>
</dbReference>
<evidence type="ECO:0000313" key="13">
    <source>
        <dbReference type="Proteomes" id="UP000382577"/>
    </source>
</evidence>
<dbReference type="InterPro" id="IPR000515">
    <property type="entry name" value="MetI-like"/>
</dbReference>
<comment type="subcellular location">
    <subcellularLocation>
        <location evidence="1 8">Cell membrane</location>
        <topology evidence="1 8">Multi-pass membrane protein</topology>
    </subcellularLocation>
</comment>
<keyword evidence="12" id="KW-1185">Reference proteome</keyword>
<keyword evidence="7 8" id="KW-0472">Membrane</keyword>
<dbReference type="EMBL" id="CABPRW010000005">
    <property type="protein sequence ID" value="VVE12731.1"/>
    <property type="molecule type" value="Genomic_DNA"/>
</dbReference>
<feature type="transmembrane region" description="Helical" evidence="8">
    <location>
        <begin position="141"/>
        <end position="163"/>
    </location>
</feature>
<name>A0A5E4VKM4_9BURK</name>
<accession>A0A5E4VKM4</accession>
<keyword evidence="3 8" id="KW-0813">Transport</keyword>
<proteinExistence type="inferred from homology"/>
<dbReference type="SUPFAM" id="SSF161098">
    <property type="entry name" value="MetI-like"/>
    <property type="match status" value="1"/>
</dbReference>
<dbReference type="GO" id="GO:0055085">
    <property type="term" value="P:transmembrane transport"/>
    <property type="evidence" value="ECO:0007669"/>
    <property type="project" value="InterPro"/>
</dbReference>
<feature type="domain" description="ABC transmembrane type-1" evidence="9">
    <location>
        <begin position="56"/>
        <end position="261"/>
    </location>
</feature>
<dbReference type="PANTHER" id="PTHR42929:SF5">
    <property type="entry name" value="ABC TRANSPORTER PERMEASE PROTEIN"/>
    <property type="match status" value="1"/>
</dbReference>
<keyword evidence="6 8" id="KW-1133">Transmembrane helix</keyword>
<reference evidence="11 13" key="3">
    <citation type="submission" date="2019-08" db="EMBL/GenBank/DDBJ databases">
        <authorList>
            <person name="Peeters C."/>
        </authorList>
    </citation>
    <scope>NUCLEOTIDE SEQUENCE [LARGE SCALE GENOMIC DNA]</scope>
    <source>
        <strain evidence="11 13">LMG 31113</strain>
    </source>
</reference>
<dbReference type="PROSITE" id="PS50928">
    <property type="entry name" value="ABC_TM1"/>
    <property type="match status" value="1"/>
</dbReference>
<evidence type="ECO:0000256" key="5">
    <source>
        <dbReference type="ARBA" id="ARBA00022692"/>
    </source>
</evidence>
<dbReference type="EMBL" id="CP047385">
    <property type="protein sequence ID" value="QHF14785.1"/>
    <property type="molecule type" value="Genomic_DNA"/>
</dbReference>
<dbReference type="GO" id="GO:0005886">
    <property type="term" value="C:plasma membrane"/>
    <property type="evidence" value="ECO:0007669"/>
    <property type="project" value="UniProtKB-SubCell"/>
</dbReference>
<dbReference type="PANTHER" id="PTHR42929">
    <property type="entry name" value="INNER MEMBRANE ABC TRANSPORTER PERMEASE PROTEIN YDCU-RELATED-RELATED"/>
    <property type="match status" value="1"/>
</dbReference>
<dbReference type="AlphaFoldDB" id="A0A5E4VKM4"/>
<protein>
    <submittedName>
        <fullName evidence="10 11">ABC transporter permease</fullName>
    </submittedName>
</protein>
<feature type="transmembrane region" description="Helical" evidence="8">
    <location>
        <begin position="7"/>
        <end position="31"/>
    </location>
</feature>
<evidence type="ECO:0000256" key="3">
    <source>
        <dbReference type="ARBA" id="ARBA00022448"/>
    </source>
</evidence>
<evidence type="ECO:0000313" key="11">
    <source>
        <dbReference type="EMBL" id="VVE12731.1"/>
    </source>
</evidence>
<evidence type="ECO:0000256" key="6">
    <source>
        <dbReference type="ARBA" id="ARBA00022989"/>
    </source>
</evidence>
<feature type="transmembrane region" description="Helical" evidence="8">
    <location>
        <begin position="240"/>
        <end position="261"/>
    </location>
</feature>
<dbReference type="CDD" id="cd06261">
    <property type="entry name" value="TM_PBP2"/>
    <property type="match status" value="1"/>
</dbReference>
<dbReference type="RefSeq" id="WP_039369863.1">
    <property type="nucleotide sequence ID" value="NZ_CABPRW010000005.1"/>
</dbReference>
<sequence>MQKLRPYLLLAPLTAFLAAFFLVPLAQVLWLSFTEPTPGFANYVHFFADPFYLRVLGMTFLTSLLVTVCCLALGYPLAYCLTQASARFGAGILLVVGMSYWTSFLVRSYAWMIILGNSGPIIGLLRAVGVETPPELLFTRFSSTLGMVHALLPLMTITLYSVMKKIDPALVKAAANLGANRLAAFRAVFLPLSLPGIVNGCTMVFIVSLGFYVMPVLLGSPSEQMMAGLIGQQMEEFGNFGDASAMAVVLACATLSLYALYNRFFGLDKLWSKGK</sequence>
<dbReference type="Proteomes" id="UP000035080">
    <property type="component" value="Chromosome"/>
</dbReference>
<dbReference type="OrthoDB" id="9808619at2"/>
<dbReference type="Gene3D" id="1.10.3720.10">
    <property type="entry name" value="MetI-like"/>
    <property type="match status" value="1"/>
</dbReference>
<evidence type="ECO:0000256" key="7">
    <source>
        <dbReference type="ARBA" id="ARBA00023136"/>
    </source>
</evidence>
<evidence type="ECO:0000256" key="2">
    <source>
        <dbReference type="ARBA" id="ARBA00007069"/>
    </source>
</evidence>
<dbReference type="Pfam" id="PF00528">
    <property type="entry name" value="BPD_transp_1"/>
    <property type="match status" value="1"/>
</dbReference>
<evidence type="ECO:0000313" key="10">
    <source>
        <dbReference type="EMBL" id="QHF14785.1"/>
    </source>
</evidence>
<evidence type="ECO:0000256" key="8">
    <source>
        <dbReference type="RuleBase" id="RU363032"/>
    </source>
</evidence>
<reference evidence="10" key="2">
    <citation type="submission" date="2019-07" db="EMBL/GenBank/DDBJ databases">
        <title>Complete Genome Sequences of Clinical Pandoraea fibrosis Isolates.</title>
        <authorList>
            <person name="Pitt M.E."/>
            <person name="Nguyen S.H."/>
            <person name="Duarte T.P.S."/>
            <person name="Roddam L.F."/>
            <person name="Blaskovich M.A.T."/>
            <person name="Cooper M.A."/>
            <person name="Coin L.J.M."/>
        </authorList>
    </citation>
    <scope>NUCLEOTIDE SEQUENCE</scope>
    <source>
        <strain evidence="10">6399</strain>
    </source>
</reference>
<comment type="similarity">
    <text evidence="2">Belongs to the binding-protein-dependent transport system permease family. CysTW subfamily.</text>
</comment>
<evidence type="ECO:0000313" key="12">
    <source>
        <dbReference type="Proteomes" id="UP000035080"/>
    </source>
</evidence>
<keyword evidence="5 8" id="KW-0812">Transmembrane</keyword>